<gene>
    <name evidence="1" type="ORF">Tpal_237</name>
</gene>
<protein>
    <submittedName>
        <fullName evidence="1">Uncharacterized protein</fullName>
    </submittedName>
</protein>
<reference evidence="1 2" key="1">
    <citation type="submission" date="2016-02" db="EMBL/GenBank/DDBJ databases">
        <authorList>
            <person name="Wen L."/>
            <person name="He K."/>
            <person name="Yang H."/>
        </authorList>
    </citation>
    <scope>NUCLEOTIDE SEQUENCE [LARGE SCALE GENOMIC DNA]</scope>
    <source>
        <strain evidence="1">Trichococcus palustris</strain>
    </source>
</reference>
<dbReference type="EMBL" id="FJNE01000001">
    <property type="protein sequence ID" value="CZQ81749.1"/>
    <property type="molecule type" value="Genomic_DNA"/>
</dbReference>
<accession>A0A143Y7Y6</accession>
<dbReference type="STRING" id="140314.SAMN04488076_10253"/>
<proteinExistence type="predicted"/>
<evidence type="ECO:0000313" key="2">
    <source>
        <dbReference type="Proteomes" id="UP000242754"/>
    </source>
</evidence>
<name>A0A143Y7Y6_9LACT</name>
<organism evidence="1 2">
    <name type="scientific">Trichococcus palustris</name>
    <dbReference type="NCBI Taxonomy" id="140314"/>
    <lineage>
        <taxon>Bacteria</taxon>
        <taxon>Bacillati</taxon>
        <taxon>Bacillota</taxon>
        <taxon>Bacilli</taxon>
        <taxon>Lactobacillales</taxon>
        <taxon>Carnobacteriaceae</taxon>
        <taxon>Trichococcus</taxon>
    </lineage>
</organism>
<sequence>MRELDRKLDSILQKIDKVNAGPAKTIGGVASDGGGYIIVNGRLIRIPPWNPELYGAISIFQSAAVIKDDTMREKIQESALSVAEKALSQIE</sequence>
<dbReference type="RefSeq" id="WP_087030205.1">
    <property type="nucleotide sequence ID" value="NZ_FJNE01000001.1"/>
</dbReference>
<dbReference type="Proteomes" id="UP000242754">
    <property type="component" value="Unassembled WGS sequence"/>
</dbReference>
<dbReference type="AlphaFoldDB" id="A0A143Y7Y6"/>
<keyword evidence="2" id="KW-1185">Reference proteome</keyword>
<evidence type="ECO:0000313" key="1">
    <source>
        <dbReference type="EMBL" id="CZQ81749.1"/>
    </source>
</evidence>